<name>B9SW80_RICCO</name>
<dbReference type="EMBL" id="EQ974190">
    <property type="protein sequence ID" value="EEF32119.1"/>
    <property type="molecule type" value="Genomic_DNA"/>
</dbReference>
<protein>
    <submittedName>
        <fullName evidence="1">Uncharacterized protein</fullName>
    </submittedName>
</protein>
<dbReference type="InParanoid" id="B9SW80"/>
<evidence type="ECO:0000313" key="1">
    <source>
        <dbReference type="EMBL" id="EEF32119.1"/>
    </source>
</evidence>
<dbReference type="Proteomes" id="UP000008311">
    <property type="component" value="Unassembled WGS sequence"/>
</dbReference>
<keyword evidence="2" id="KW-1185">Reference proteome</keyword>
<sequence>MCEYWCFEGLNRCGKVQDWDSVKLEMEIPVNIRIHHGGQFVRDPVLRFSNGEVEDFSVGV</sequence>
<dbReference type="AlphaFoldDB" id="B9SW80"/>
<accession>B9SW80</accession>
<proteinExistence type="predicted"/>
<gene>
    <name evidence="1" type="ORF">RCOM_0075020</name>
</gene>
<evidence type="ECO:0000313" key="2">
    <source>
        <dbReference type="Proteomes" id="UP000008311"/>
    </source>
</evidence>
<organism evidence="1 2">
    <name type="scientific">Ricinus communis</name>
    <name type="common">Castor bean</name>
    <dbReference type="NCBI Taxonomy" id="3988"/>
    <lineage>
        <taxon>Eukaryota</taxon>
        <taxon>Viridiplantae</taxon>
        <taxon>Streptophyta</taxon>
        <taxon>Embryophyta</taxon>
        <taxon>Tracheophyta</taxon>
        <taxon>Spermatophyta</taxon>
        <taxon>Magnoliopsida</taxon>
        <taxon>eudicotyledons</taxon>
        <taxon>Gunneridae</taxon>
        <taxon>Pentapetalae</taxon>
        <taxon>rosids</taxon>
        <taxon>fabids</taxon>
        <taxon>Malpighiales</taxon>
        <taxon>Euphorbiaceae</taxon>
        <taxon>Acalyphoideae</taxon>
        <taxon>Acalypheae</taxon>
        <taxon>Ricinus</taxon>
    </lineage>
</organism>
<reference evidence="2" key="1">
    <citation type="journal article" date="2010" name="Nat. Biotechnol.">
        <title>Draft genome sequence of the oilseed species Ricinus communis.</title>
        <authorList>
            <person name="Chan A.P."/>
            <person name="Crabtree J."/>
            <person name="Zhao Q."/>
            <person name="Lorenzi H."/>
            <person name="Orvis J."/>
            <person name="Puiu D."/>
            <person name="Melake-Berhan A."/>
            <person name="Jones K.M."/>
            <person name="Redman J."/>
            <person name="Chen G."/>
            <person name="Cahoon E.B."/>
            <person name="Gedil M."/>
            <person name="Stanke M."/>
            <person name="Haas B.J."/>
            <person name="Wortman J.R."/>
            <person name="Fraser-Liggett C.M."/>
            <person name="Ravel J."/>
            <person name="Rabinowicz P.D."/>
        </authorList>
    </citation>
    <scope>NUCLEOTIDE SEQUENCE [LARGE SCALE GENOMIC DNA]</scope>
    <source>
        <strain evidence="2">cv. Hale</strain>
    </source>
</reference>